<accession>A0A7S2HUB7</accession>
<reference evidence="2" key="1">
    <citation type="submission" date="2021-01" db="EMBL/GenBank/DDBJ databases">
        <authorList>
            <person name="Corre E."/>
            <person name="Pelletier E."/>
            <person name="Niang G."/>
            <person name="Scheremetjew M."/>
            <person name="Finn R."/>
            <person name="Kale V."/>
            <person name="Holt S."/>
            <person name="Cochrane G."/>
            <person name="Meng A."/>
            <person name="Brown T."/>
            <person name="Cohen L."/>
        </authorList>
    </citation>
    <scope>NUCLEOTIDE SEQUENCE</scope>
    <source>
        <strain evidence="2">CCMP2222</strain>
    </source>
</reference>
<proteinExistence type="predicted"/>
<keyword evidence="1" id="KW-1133">Transmembrane helix</keyword>
<organism evidence="2">
    <name type="scientific">Alexandrium andersonii</name>
    <dbReference type="NCBI Taxonomy" id="327968"/>
    <lineage>
        <taxon>Eukaryota</taxon>
        <taxon>Sar</taxon>
        <taxon>Alveolata</taxon>
        <taxon>Dinophyceae</taxon>
        <taxon>Gonyaulacales</taxon>
        <taxon>Pyrocystaceae</taxon>
        <taxon>Alexandrium</taxon>
    </lineage>
</organism>
<feature type="transmembrane region" description="Helical" evidence="1">
    <location>
        <begin position="78"/>
        <end position="95"/>
    </location>
</feature>
<feature type="transmembrane region" description="Helical" evidence="1">
    <location>
        <begin position="115"/>
        <end position="134"/>
    </location>
</feature>
<feature type="transmembrane region" description="Helical" evidence="1">
    <location>
        <begin position="196"/>
        <end position="218"/>
    </location>
</feature>
<evidence type="ECO:0000313" key="2">
    <source>
        <dbReference type="EMBL" id="CAD9499913.1"/>
    </source>
</evidence>
<dbReference type="AlphaFoldDB" id="A0A7S2HUB7"/>
<dbReference type="EMBL" id="HBGQ01076722">
    <property type="protein sequence ID" value="CAD9499913.1"/>
    <property type="molecule type" value="Transcribed_RNA"/>
</dbReference>
<evidence type="ECO:0000256" key="1">
    <source>
        <dbReference type="SAM" id="Phobius"/>
    </source>
</evidence>
<protein>
    <submittedName>
        <fullName evidence="2">Uncharacterized protein</fullName>
    </submittedName>
</protein>
<feature type="transmembrane region" description="Helical" evidence="1">
    <location>
        <begin position="141"/>
        <end position="159"/>
    </location>
</feature>
<feature type="transmembrane region" description="Helical" evidence="1">
    <location>
        <begin position="17"/>
        <end position="40"/>
    </location>
</feature>
<sequence length="312" mass="35278">MNSVHLAVDQRYRAPGLLIFGASCAVLGFLLITVIGGIEFKLLTTNRDLKVKYDSGHGYWPSTVSEMVHDHGSPGGKLFYTFGLIAGVCIFASQYPFHLRNVYTGDETVLNTSIYWTTFRQIVPSMGLWLLIGVNTYPTTIALNSVGLLKMFCVFLHLLGAGMMFVGYMFCELKCLGLLGFRLHHPLAIEKTERRVRVFLAWTILLGFFLFCAMQVLLNVAKKLDICCGDKWALKGQSVKDTRGHRHFLTSPEIIDTAKGWFLIIKIASFVFEDVAGLALVFSHIAVWYFSEERHVKYGEVRLREIYKQDDP</sequence>
<name>A0A7S2HUB7_9DINO</name>
<gene>
    <name evidence="2" type="ORF">AAND1436_LOCUS36783</name>
</gene>
<keyword evidence="1" id="KW-0472">Membrane</keyword>
<keyword evidence="1" id="KW-0812">Transmembrane</keyword>